<feature type="transmembrane region" description="Helical" evidence="1">
    <location>
        <begin position="121"/>
        <end position="140"/>
    </location>
</feature>
<feature type="transmembrane region" description="Helical" evidence="1">
    <location>
        <begin position="38"/>
        <end position="56"/>
    </location>
</feature>
<keyword evidence="1" id="KW-0812">Transmembrane</keyword>
<keyword evidence="1" id="KW-0472">Membrane</keyword>
<comment type="caution">
    <text evidence="2">The sequence shown here is derived from an EMBL/GenBank/DDBJ whole genome shotgun (WGS) entry which is preliminary data.</text>
</comment>
<evidence type="ECO:0000256" key="1">
    <source>
        <dbReference type="SAM" id="Phobius"/>
    </source>
</evidence>
<feature type="transmembrane region" description="Helical" evidence="1">
    <location>
        <begin position="161"/>
        <end position="179"/>
    </location>
</feature>
<proteinExistence type="predicted"/>
<dbReference type="EMBL" id="PKIE01000002">
    <property type="protein sequence ID" value="PLA60453.1"/>
    <property type="molecule type" value="Genomic_DNA"/>
</dbReference>
<name>A0A2I1YZV6_STRMT</name>
<evidence type="ECO:0000313" key="3">
    <source>
        <dbReference type="Proteomes" id="UP000234971"/>
    </source>
</evidence>
<accession>A0A2I1YZV6</accession>
<feature type="transmembrane region" description="Helical" evidence="1">
    <location>
        <begin position="9"/>
        <end position="32"/>
    </location>
</feature>
<sequence length="662" mass="78993">MKGILFYKLLVVLSFCLREISKLFFFILGIVIHPIKNISIWMIVLLSGLMMGNISIQLTGKDMFLMSAGLVSIMIFISNFLEKQTVDIDNKDNFYLGYNIKKLKFHDNFWLKRFNELPVSLLFWLIAGFPIIVICSKLEFNIEIFNKVFKSMNENIEYIKVIWLSAFVVISTYCTALLIESVALSSKTFSQSYLYKTTNLYEKIKIGAEIEQSFKKLFNNIFSFKTIVGLEDDLQFKIERGIDYIINRGTDVSSNEEELHKFYNLAFHCESEKIDILIKRIKKYCETEENKKIRYIIHAILLKRNLDIIYWYYIHKWSILNRLKVMPTEIINLAIIDLWKLLDIENDFYRSKDYQDIFWQICNRDIKSVRLSRPYSKLNRDNTKRNYCIYRIYLVMLEKVEDINFLNQLKNPKDIMDFLNVFNEIDKEGGNSKYFSSIFSILFLKTIDRKYKDNDFIDLFSKMMSDEHMPVYLMNERVNHSKNILLSGGYSQDLIDDNAIEYLLMFMKLEDIILVLIFCLAHSERSNKEVMKIEEFKIWKKSIHRQYMKENIEDLRESEFLCELCEGSMVSHFISEEFIKWMWESIFKPFDENLYEEFMKLGEDGTRSNFSLDRYFVVRLLLCSYDNRLALLYGFKEDNKHKIEKELSSIKVILENENINLF</sequence>
<gene>
    <name evidence="2" type="ORF">CYK18_04900</name>
</gene>
<protein>
    <submittedName>
        <fullName evidence="2">Uncharacterized protein</fullName>
    </submittedName>
</protein>
<evidence type="ECO:0000313" key="2">
    <source>
        <dbReference type="EMBL" id="PLA60453.1"/>
    </source>
</evidence>
<keyword evidence="1" id="KW-1133">Transmembrane helix</keyword>
<reference evidence="2 3" key="1">
    <citation type="submission" date="2017-12" db="EMBL/GenBank/DDBJ databases">
        <title>Phylogenetic diversity of female urinary microbiome.</title>
        <authorList>
            <person name="Thomas-White K."/>
            <person name="Wolfe A.J."/>
        </authorList>
    </citation>
    <scope>NUCLEOTIDE SEQUENCE [LARGE SCALE GENOMIC DNA]</scope>
    <source>
        <strain evidence="2 3">UMB1341</strain>
    </source>
</reference>
<dbReference type="Proteomes" id="UP000234971">
    <property type="component" value="Unassembled WGS sequence"/>
</dbReference>
<dbReference type="AlphaFoldDB" id="A0A2I1YZV6"/>
<organism evidence="2 3">
    <name type="scientific">Streptococcus mitis</name>
    <dbReference type="NCBI Taxonomy" id="28037"/>
    <lineage>
        <taxon>Bacteria</taxon>
        <taxon>Bacillati</taxon>
        <taxon>Bacillota</taxon>
        <taxon>Bacilli</taxon>
        <taxon>Lactobacillales</taxon>
        <taxon>Streptococcaceae</taxon>
        <taxon>Streptococcus</taxon>
        <taxon>Streptococcus mitis group</taxon>
    </lineage>
</organism>
<dbReference type="RefSeq" id="WP_101785427.1">
    <property type="nucleotide sequence ID" value="NZ_CAMHZC010000009.1"/>
</dbReference>